<name>A0A1B8TNQ5_9FLAO</name>
<feature type="transmembrane region" description="Helical" evidence="1">
    <location>
        <begin position="67"/>
        <end position="88"/>
    </location>
</feature>
<accession>A0A1B8TNQ5</accession>
<dbReference type="RefSeq" id="WP_068365345.1">
    <property type="nucleotide sequence ID" value="NZ_CP019337.1"/>
</dbReference>
<dbReference type="AlphaFoldDB" id="A0A1B8TNQ5"/>
<dbReference type="KEGG" id="prn:BW723_10355"/>
<keyword evidence="1" id="KW-0472">Membrane</keyword>
<feature type="transmembrane region" description="Helical" evidence="1">
    <location>
        <begin position="6"/>
        <end position="24"/>
    </location>
</feature>
<evidence type="ECO:0000313" key="2">
    <source>
        <dbReference type="EMBL" id="OBY61243.1"/>
    </source>
</evidence>
<protein>
    <recommendedName>
        <fullName evidence="4">SxtJ</fullName>
    </recommendedName>
</protein>
<reference evidence="3" key="1">
    <citation type="submission" date="2016-02" db="EMBL/GenBank/DDBJ databases">
        <title>Paenibacillus sp. LPB0068, isolated from Crassostrea gigas.</title>
        <authorList>
            <person name="Shin S.-K."/>
            <person name="Yi H."/>
        </authorList>
    </citation>
    <scope>NUCLEOTIDE SEQUENCE [LARGE SCALE GENOMIC DNA]</scope>
    <source>
        <strain evidence="3">KCTC 23969</strain>
    </source>
</reference>
<dbReference type="STRING" id="996801.BW723_10355"/>
<feature type="transmembrane region" description="Helical" evidence="1">
    <location>
        <begin position="31"/>
        <end position="55"/>
    </location>
</feature>
<comment type="caution">
    <text evidence="2">The sequence shown here is derived from an EMBL/GenBank/DDBJ whole genome shotgun (WGS) entry which is preliminary data.</text>
</comment>
<evidence type="ECO:0000256" key="1">
    <source>
        <dbReference type="SAM" id="Phobius"/>
    </source>
</evidence>
<dbReference type="EMBL" id="LSFL01000044">
    <property type="protein sequence ID" value="OBY61243.1"/>
    <property type="molecule type" value="Genomic_DNA"/>
</dbReference>
<keyword evidence="3" id="KW-1185">Reference proteome</keyword>
<organism evidence="2 3">
    <name type="scientific">Polaribacter reichenbachii</name>
    <dbReference type="NCBI Taxonomy" id="996801"/>
    <lineage>
        <taxon>Bacteria</taxon>
        <taxon>Pseudomonadati</taxon>
        <taxon>Bacteroidota</taxon>
        <taxon>Flavobacteriia</taxon>
        <taxon>Flavobacteriales</taxon>
        <taxon>Flavobacteriaceae</taxon>
    </lineage>
</organism>
<keyword evidence="1" id="KW-0812">Transmembrane</keyword>
<evidence type="ECO:0000313" key="3">
    <source>
        <dbReference type="Proteomes" id="UP000092612"/>
    </source>
</evidence>
<dbReference type="OrthoDB" id="1443797at2"/>
<gene>
    <name evidence="2" type="ORF">LPB301_17400</name>
</gene>
<proteinExistence type="predicted"/>
<sequence>MKKEKTFETIIVLALASLICFLLFNVKWLVYLSVVFLVIPLISLKIALIIANIWLTFSNYLGLIMNYILMFVCFYFILVPISFLQKVFGGNQILKKQKGDSYFIKRNHLFTKNDIKNPW</sequence>
<evidence type="ECO:0008006" key="4">
    <source>
        <dbReference type="Google" id="ProtNLM"/>
    </source>
</evidence>
<keyword evidence="1" id="KW-1133">Transmembrane helix</keyword>
<dbReference type="Proteomes" id="UP000092612">
    <property type="component" value="Unassembled WGS sequence"/>
</dbReference>